<evidence type="ECO:0000256" key="8">
    <source>
        <dbReference type="SAM" id="Coils"/>
    </source>
</evidence>
<name>A0A7J3I638_9CREN</name>
<evidence type="ECO:0000256" key="7">
    <source>
        <dbReference type="ARBA" id="ARBA00023310"/>
    </source>
</evidence>
<evidence type="ECO:0000256" key="5">
    <source>
        <dbReference type="ARBA" id="ARBA00023065"/>
    </source>
</evidence>
<dbReference type="GO" id="GO:0006754">
    <property type="term" value="P:ATP biosynthetic process"/>
    <property type="evidence" value="ECO:0007669"/>
    <property type="project" value="UniProtKB-KW"/>
</dbReference>
<keyword evidence="4" id="KW-0375">Hydrogen ion transport</keyword>
<dbReference type="SUPFAM" id="SSF160527">
    <property type="entry name" value="V-type ATPase subunit E-like"/>
    <property type="match status" value="1"/>
</dbReference>
<gene>
    <name evidence="9" type="ORF">ENT87_00615</name>
</gene>
<organism evidence="9">
    <name type="scientific">Ignisphaera aggregans</name>
    <dbReference type="NCBI Taxonomy" id="334771"/>
    <lineage>
        <taxon>Archaea</taxon>
        <taxon>Thermoproteota</taxon>
        <taxon>Thermoprotei</taxon>
        <taxon>Desulfurococcales</taxon>
        <taxon>Desulfurococcaceae</taxon>
        <taxon>Ignisphaera</taxon>
    </lineage>
</organism>
<evidence type="ECO:0008006" key="10">
    <source>
        <dbReference type="Google" id="ProtNLM"/>
    </source>
</evidence>
<keyword evidence="8" id="KW-0175">Coiled coil</keyword>
<dbReference type="InterPro" id="IPR038495">
    <property type="entry name" value="ATPase_E_C"/>
</dbReference>
<dbReference type="Pfam" id="PF01991">
    <property type="entry name" value="vATP-synt_E"/>
    <property type="match status" value="1"/>
</dbReference>
<evidence type="ECO:0000256" key="4">
    <source>
        <dbReference type="ARBA" id="ARBA00022781"/>
    </source>
</evidence>
<dbReference type="GO" id="GO:0033178">
    <property type="term" value="C:proton-transporting two-sector ATPase complex, catalytic domain"/>
    <property type="evidence" value="ECO:0007669"/>
    <property type="project" value="InterPro"/>
</dbReference>
<comment type="similarity">
    <text evidence="1">Belongs to the V-ATPase E subunit family.</text>
</comment>
<dbReference type="GO" id="GO:0046961">
    <property type="term" value="F:proton-transporting ATPase activity, rotational mechanism"/>
    <property type="evidence" value="ECO:0007669"/>
    <property type="project" value="InterPro"/>
</dbReference>
<sequence length="200" mass="23319">MESIELLRKAVLEKALKEAESRVSRAEEEARRIIEEAEKIKRNRIEDEKRKILEELNYDAKIAEAKLNARLIIHDVKHRIIKEMEKNIINFLINLDMETRLQSLFRLLDEALQHIFHSYGIVNQVAIKISERDIHLSNQLREYIRNKYGIEVINVESTGILGGLILESADGTISIDNSYDSRISIILKKMLPNLVKEIYQ</sequence>
<keyword evidence="2" id="KW-0813">Transport</keyword>
<dbReference type="InterPro" id="IPR002842">
    <property type="entry name" value="ATPase_V1_Esu"/>
</dbReference>
<dbReference type="AlphaFoldDB" id="A0A7J3I638"/>
<accession>A0A7J3I638</accession>
<evidence type="ECO:0000256" key="6">
    <source>
        <dbReference type="ARBA" id="ARBA00023136"/>
    </source>
</evidence>
<keyword evidence="6" id="KW-0472">Membrane</keyword>
<protein>
    <recommendedName>
        <fullName evidence="10">V-ATPase subunit E</fullName>
    </recommendedName>
</protein>
<dbReference type="EMBL" id="DTAI01000018">
    <property type="protein sequence ID" value="HGN36045.1"/>
    <property type="molecule type" value="Genomic_DNA"/>
</dbReference>
<keyword evidence="5" id="KW-0406">Ion transport</keyword>
<keyword evidence="7" id="KW-0066">ATP synthesis</keyword>
<proteinExistence type="inferred from homology"/>
<comment type="caution">
    <text evidence="9">The sequence shown here is derived from an EMBL/GenBank/DDBJ whole genome shotgun (WGS) entry which is preliminary data.</text>
</comment>
<dbReference type="Gene3D" id="3.30.2320.30">
    <property type="entry name" value="ATP synthase, E subunit, C-terminal"/>
    <property type="match status" value="1"/>
</dbReference>
<evidence type="ECO:0000313" key="9">
    <source>
        <dbReference type="EMBL" id="HGN36045.1"/>
    </source>
</evidence>
<keyword evidence="3" id="KW-1003">Cell membrane</keyword>
<evidence type="ECO:0000256" key="1">
    <source>
        <dbReference type="ARBA" id="ARBA00005901"/>
    </source>
</evidence>
<feature type="coiled-coil region" evidence="8">
    <location>
        <begin position="9"/>
        <end position="43"/>
    </location>
</feature>
<reference evidence="9" key="1">
    <citation type="journal article" date="2020" name="mSystems">
        <title>Genome- and Community-Level Interaction Insights into Carbon Utilization and Element Cycling Functions of Hydrothermarchaeota in Hydrothermal Sediment.</title>
        <authorList>
            <person name="Zhou Z."/>
            <person name="Liu Y."/>
            <person name="Xu W."/>
            <person name="Pan J."/>
            <person name="Luo Z.H."/>
            <person name="Li M."/>
        </authorList>
    </citation>
    <scope>NUCLEOTIDE SEQUENCE [LARGE SCALE GENOMIC DNA]</scope>
    <source>
        <strain evidence="9">SpSt-618</strain>
    </source>
</reference>
<evidence type="ECO:0000256" key="3">
    <source>
        <dbReference type="ARBA" id="ARBA00022475"/>
    </source>
</evidence>
<evidence type="ECO:0000256" key="2">
    <source>
        <dbReference type="ARBA" id="ARBA00022448"/>
    </source>
</evidence>